<dbReference type="AlphaFoldDB" id="A0A8R7QD24"/>
<dbReference type="PANTHER" id="PTHR48204:SF1">
    <property type="entry name" value="OS07G0265100 PROTEIN"/>
    <property type="match status" value="1"/>
</dbReference>
<dbReference type="Proteomes" id="UP000015106">
    <property type="component" value="Chromosome 5"/>
</dbReference>
<protein>
    <submittedName>
        <fullName evidence="1">Uncharacterized protein</fullName>
    </submittedName>
</protein>
<name>A0A8R7QD24_TRIUA</name>
<dbReference type="EnsemblPlants" id="TuG1812G0500001228.01.T02">
    <property type="protein sequence ID" value="TuG1812G0500001228.01.T02"/>
    <property type="gene ID" value="TuG1812G0500001228.01"/>
</dbReference>
<reference evidence="1" key="2">
    <citation type="submission" date="2018-03" db="EMBL/GenBank/DDBJ databases">
        <title>The Triticum urartu genome reveals the dynamic nature of wheat genome evolution.</title>
        <authorList>
            <person name="Ling H."/>
            <person name="Ma B."/>
            <person name="Shi X."/>
            <person name="Liu H."/>
            <person name="Dong L."/>
            <person name="Sun H."/>
            <person name="Cao Y."/>
            <person name="Gao Q."/>
            <person name="Zheng S."/>
            <person name="Li Y."/>
            <person name="Yu Y."/>
            <person name="Du H."/>
            <person name="Qi M."/>
            <person name="Li Y."/>
            <person name="Yu H."/>
            <person name="Cui Y."/>
            <person name="Wang N."/>
            <person name="Chen C."/>
            <person name="Wu H."/>
            <person name="Zhao Y."/>
            <person name="Zhang J."/>
            <person name="Li Y."/>
            <person name="Zhou W."/>
            <person name="Zhang B."/>
            <person name="Hu W."/>
            <person name="Eijk M."/>
            <person name="Tang J."/>
            <person name="Witsenboer H."/>
            <person name="Zhao S."/>
            <person name="Li Z."/>
            <person name="Zhang A."/>
            <person name="Wang D."/>
            <person name="Liang C."/>
        </authorList>
    </citation>
    <scope>NUCLEOTIDE SEQUENCE [LARGE SCALE GENOMIC DNA]</scope>
    <source>
        <strain evidence="1">cv. G1812</strain>
    </source>
</reference>
<keyword evidence="2" id="KW-1185">Reference proteome</keyword>
<sequence>MAAAEASSSPNPPRPDLRRRQRRLVFDRRYGWIFDEWTDPAVAALSGGRGMLVFARRPPALQHTTAAFFQVLKFYPQCPRVLILCSLLCSRFCVLPMAQSLMSAAAYSVDYATDSVSAALKRPDIFSPLAYLPHLQLHRKQQTWFDGLEQSGVVADTKLIPCSTL</sequence>
<evidence type="ECO:0000313" key="1">
    <source>
        <dbReference type="EnsemblPlants" id="TuG1812G0500001228.01.T02"/>
    </source>
</evidence>
<reference evidence="2" key="1">
    <citation type="journal article" date="2013" name="Nature">
        <title>Draft genome of the wheat A-genome progenitor Triticum urartu.</title>
        <authorList>
            <person name="Ling H.Q."/>
            <person name="Zhao S."/>
            <person name="Liu D."/>
            <person name="Wang J."/>
            <person name="Sun H."/>
            <person name="Zhang C."/>
            <person name="Fan H."/>
            <person name="Li D."/>
            <person name="Dong L."/>
            <person name="Tao Y."/>
            <person name="Gao C."/>
            <person name="Wu H."/>
            <person name="Li Y."/>
            <person name="Cui Y."/>
            <person name="Guo X."/>
            <person name="Zheng S."/>
            <person name="Wang B."/>
            <person name="Yu K."/>
            <person name="Liang Q."/>
            <person name="Yang W."/>
            <person name="Lou X."/>
            <person name="Chen J."/>
            <person name="Feng M."/>
            <person name="Jian J."/>
            <person name="Zhang X."/>
            <person name="Luo G."/>
            <person name="Jiang Y."/>
            <person name="Liu J."/>
            <person name="Wang Z."/>
            <person name="Sha Y."/>
            <person name="Zhang B."/>
            <person name="Wu H."/>
            <person name="Tang D."/>
            <person name="Shen Q."/>
            <person name="Xue P."/>
            <person name="Zou S."/>
            <person name="Wang X."/>
            <person name="Liu X."/>
            <person name="Wang F."/>
            <person name="Yang Y."/>
            <person name="An X."/>
            <person name="Dong Z."/>
            <person name="Zhang K."/>
            <person name="Zhang X."/>
            <person name="Luo M.C."/>
            <person name="Dvorak J."/>
            <person name="Tong Y."/>
            <person name="Wang J."/>
            <person name="Yang H."/>
            <person name="Li Z."/>
            <person name="Wang D."/>
            <person name="Zhang A."/>
            <person name="Wang J."/>
        </authorList>
    </citation>
    <scope>NUCLEOTIDE SEQUENCE</scope>
    <source>
        <strain evidence="2">cv. G1812</strain>
    </source>
</reference>
<dbReference type="Gramene" id="TuG1812G0500001228.01.T02">
    <property type="protein sequence ID" value="TuG1812G0500001228.01.T02"/>
    <property type="gene ID" value="TuG1812G0500001228.01"/>
</dbReference>
<reference evidence="1" key="3">
    <citation type="submission" date="2022-06" db="UniProtKB">
        <authorList>
            <consortium name="EnsemblPlants"/>
        </authorList>
    </citation>
    <scope>IDENTIFICATION</scope>
</reference>
<evidence type="ECO:0000313" key="2">
    <source>
        <dbReference type="Proteomes" id="UP000015106"/>
    </source>
</evidence>
<accession>A0A8R7QD24</accession>
<organism evidence="1 2">
    <name type="scientific">Triticum urartu</name>
    <name type="common">Red wild einkorn</name>
    <name type="synonym">Crithodium urartu</name>
    <dbReference type="NCBI Taxonomy" id="4572"/>
    <lineage>
        <taxon>Eukaryota</taxon>
        <taxon>Viridiplantae</taxon>
        <taxon>Streptophyta</taxon>
        <taxon>Embryophyta</taxon>
        <taxon>Tracheophyta</taxon>
        <taxon>Spermatophyta</taxon>
        <taxon>Magnoliopsida</taxon>
        <taxon>Liliopsida</taxon>
        <taxon>Poales</taxon>
        <taxon>Poaceae</taxon>
        <taxon>BOP clade</taxon>
        <taxon>Pooideae</taxon>
        <taxon>Triticodae</taxon>
        <taxon>Triticeae</taxon>
        <taxon>Triticinae</taxon>
        <taxon>Triticum</taxon>
    </lineage>
</organism>
<proteinExistence type="predicted"/>
<dbReference type="PANTHER" id="PTHR48204">
    <property type="entry name" value="OS07G0265100 PROTEIN"/>
    <property type="match status" value="1"/>
</dbReference>
<gene>
    <name evidence="1" type="primary">LOC125508331</name>
</gene>